<dbReference type="OrthoDB" id="8558412at2"/>
<evidence type="ECO:0000259" key="5">
    <source>
        <dbReference type="PROSITE" id="PS51063"/>
    </source>
</evidence>
<dbReference type="Proteomes" id="UP000269265">
    <property type="component" value="Unassembled WGS sequence"/>
</dbReference>
<dbReference type="PROSITE" id="PS50042">
    <property type="entry name" value="CNMP_BINDING_3"/>
    <property type="match status" value="1"/>
</dbReference>
<keyword evidence="1" id="KW-0805">Transcription regulation</keyword>
<dbReference type="InterPro" id="IPR014710">
    <property type="entry name" value="RmlC-like_jellyroll"/>
</dbReference>
<proteinExistence type="predicted"/>
<dbReference type="AlphaFoldDB" id="A0A3R8YLL9"/>
<dbReference type="InterPro" id="IPR036390">
    <property type="entry name" value="WH_DNA-bd_sf"/>
</dbReference>
<reference evidence="6 7" key="1">
    <citation type="submission" date="2018-12" db="EMBL/GenBank/DDBJ databases">
        <title>The whole draft genome of Aquabacterium sp. SJQ9.</title>
        <authorList>
            <person name="Sun L."/>
            <person name="Gao X."/>
            <person name="Chen W."/>
            <person name="Huang K."/>
        </authorList>
    </citation>
    <scope>NUCLEOTIDE SEQUENCE [LARGE SCALE GENOMIC DNA]</scope>
    <source>
        <strain evidence="6 7">SJQ9</strain>
    </source>
</reference>
<dbReference type="GO" id="GO:0003700">
    <property type="term" value="F:DNA-binding transcription factor activity"/>
    <property type="evidence" value="ECO:0007669"/>
    <property type="project" value="TreeGrafter"/>
</dbReference>
<dbReference type="SMART" id="SM00419">
    <property type="entry name" value="HTH_CRP"/>
    <property type="match status" value="1"/>
</dbReference>
<dbReference type="GO" id="GO:0003677">
    <property type="term" value="F:DNA binding"/>
    <property type="evidence" value="ECO:0007669"/>
    <property type="project" value="UniProtKB-KW"/>
</dbReference>
<feature type="domain" description="Cyclic nucleotide-binding" evidence="4">
    <location>
        <begin position="21"/>
        <end position="122"/>
    </location>
</feature>
<dbReference type="InterPro" id="IPR018490">
    <property type="entry name" value="cNMP-bd_dom_sf"/>
</dbReference>
<dbReference type="Pfam" id="PF13545">
    <property type="entry name" value="HTH_Crp_2"/>
    <property type="match status" value="1"/>
</dbReference>
<evidence type="ECO:0000256" key="1">
    <source>
        <dbReference type="ARBA" id="ARBA00023015"/>
    </source>
</evidence>
<dbReference type="Pfam" id="PF00027">
    <property type="entry name" value="cNMP_binding"/>
    <property type="match status" value="1"/>
</dbReference>
<dbReference type="GO" id="GO:0005829">
    <property type="term" value="C:cytosol"/>
    <property type="evidence" value="ECO:0007669"/>
    <property type="project" value="TreeGrafter"/>
</dbReference>
<evidence type="ECO:0000259" key="4">
    <source>
        <dbReference type="PROSITE" id="PS50042"/>
    </source>
</evidence>
<evidence type="ECO:0000256" key="2">
    <source>
        <dbReference type="ARBA" id="ARBA00023125"/>
    </source>
</evidence>
<dbReference type="SMART" id="SM00100">
    <property type="entry name" value="cNMP"/>
    <property type="match status" value="1"/>
</dbReference>
<evidence type="ECO:0000313" key="6">
    <source>
        <dbReference type="EMBL" id="RRS03235.1"/>
    </source>
</evidence>
<dbReference type="InterPro" id="IPR036388">
    <property type="entry name" value="WH-like_DNA-bd_sf"/>
</dbReference>
<dbReference type="SUPFAM" id="SSF51206">
    <property type="entry name" value="cAMP-binding domain-like"/>
    <property type="match status" value="1"/>
</dbReference>
<keyword evidence="3" id="KW-0804">Transcription</keyword>
<gene>
    <name evidence="6" type="ORF">EIP75_16225</name>
</gene>
<organism evidence="6 7">
    <name type="scientific">Aquabacterium soli</name>
    <dbReference type="NCBI Taxonomy" id="2493092"/>
    <lineage>
        <taxon>Bacteria</taxon>
        <taxon>Pseudomonadati</taxon>
        <taxon>Pseudomonadota</taxon>
        <taxon>Betaproteobacteria</taxon>
        <taxon>Burkholderiales</taxon>
        <taxon>Aquabacterium</taxon>
    </lineage>
</organism>
<dbReference type="InterPro" id="IPR050397">
    <property type="entry name" value="Env_Response_Regulators"/>
</dbReference>
<dbReference type="EMBL" id="RSED01000013">
    <property type="protein sequence ID" value="RRS03235.1"/>
    <property type="molecule type" value="Genomic_DNA"/>
</dbReference>
<dbReference type="PANTHER" id="PTHR24567">
    <property type="entry name" value="CRP FAMILY TRANSCRIPTIONAL REGULATORY PROTEIN"/>
    <property type="match status" value="1"/>
</dbReference>
<dbReference type="PANTHER" id="PTHR24567:SF74">
    <property type="entry name" value="HTH-TYPE TRANSCRIPTIONAL REGULATOR ARCR"/>
    <property type="match status" value="1"/>
</dbReference>
<comment type="caution">
    <text evidence="6">The sequence shown here is derived from an EMBL/GenBank/DDBJ whole genome shotgun (WGS) entry which is preliminary data.</text>
</comment>
<dbReference type="Gene3D" id="1.10.10.10">
    <property type="entry name" value="Winged helix-like DNA-binding domain superfamily/Winged helix DNA-binding domain"/>
    <property type="match status" value="1"/>
</dbReference>
<protein>
    <submittedName>
        <fullName evidence="6">Crp/Fnr family transcriptional regulator</fullName>
    </submittedName>
</protein>
<dbReference type="InterPro" id="IPR012318">
    <property type="entry name" value="HTH_CRP"/>
</dbReference>
<accession>A0A3R8YLL9</accession>
<keyword evidence="7" id="KW-1185">Reference proteome</keyword>
<dbReference type="Gene3D" id="2.60.120.10">
    <property type="entry name" value="Jelly Rolls"/>
    <property type="match status" value="1"/>
</dbReference>
<name>A0A3R8YLL9_9BURK</name>
<dbReference type="CDD" id="cd00038">
    <property type="entry name" value="CAP_ED"/>
    <property type="match status" value="1"/>
</dbReference>
<sequence length="267" mass="29780">MSRAPELSPLHLIPALRSHVWFASCSPEFQEALVDRSRVVHLRSGDRLFARGDDDEALCCVLSGALKVGSFNPDDESHLLSLYVEPYQWFGEISLIDQLPRSQDAVADGASSVLVASRASLEPWLNKHPQHWRDVARLACLKLRLLVVMMEDNATLALEQKLARRLLMTSTNFAMNYPMSFKRHLRLPQEYLARMMGVSRQTINRALKQLAEQGVIAVRYADIELLDIPALVQCAGPVNSAFINSLKAMGESADRSVRQGQEAARGS</sequence>
<dbReference type="SUPFAM" id="SSF46785">
    <property type="entry name" value="Winged helix' DNA-binding domain"/>
    <property type="match status" value="1"/>
</dbReference>
<dbReference type="PROSITE" id="PS51063">
    <property type="entry name" value="HTH_CRP_2"/>
    <property type="match status" value="1"/>
</dbReference>
<feature type="domain" description="HTH crp-type" evidence="5">
    <location>
        <begin position="156"/>
        <end position="229"/>
    </location>
</feature>
<keyword evidence="2" id="KW-0238">DNA-binding</keyword>
<dbReference type="RefSeq" id="WP_125244327.1">
    <property type="nucleotide sequence ID" value="NZ_RSED01000013.1"/>
</dbReference>
<dbReference type="InterPro" id="IPR000595">
    <property type="entry name" value="cNMP-bd_dom"/>
</dbReference>
<evidence type="ECO:0000313" key="7">
    <source>
        <dbReference type="Proteomes" id="UP000269265"/>
    </source>
</evidence>
<evidence type="ECO:0000256" key="3">
    <source>
        <dbReference type="ARBA" id="ARBA00023163"/>
    </source>
</evidence>